<feature type="region of interest" description="Disordered" evidence="1">
    <location>
        <begin position="1"/>
        <end position="31"/>
    </location>
</feature>
<proteinExistence type="predicted"/>
<keyword evidence="4" id="KW-1185">Reference proteome</keyword>
<evidence type="ECO:0000256" key="1">
    <source>
        <dbReference type="SAM" id="MobiDB-lite"/>
    </source>
</evidence>
<dbReference type="EMBL" id="JABANO010033602">
    <property type="protein sequence ID" value="KAF4706552.1"/>
    <property type="molecule type" value="Genomic_DNA"/>
</dbReference>
<organism evidence="3 4">
    <name type="scientific">Perkinsus olseni</name>
    <name type="common">Perkinsus atlanticus</name>
    <dbReference type="NCBI Taxonomy" id="32597"/>
    <lineage>
        <taxon>Eukaryota</taxon>
        <taxon>Sar</taxon>
        <taxon>Alveolata</taxon>
        <taxon>Perkinsozoa</taxon>
        <taxon>Perkinsea</taxon>
        <taxon>Perkinsida</taxon>
        <taxon>Perkinsidae</taxon>
        <taxon>Perkinsus</taxon>
    </lineage>
</organism>
<evidence type="ECO:0000313" key="4">
    <source>
        <dbReference type="Proteomes" id="UP000553632"/>
    </source>
</evidence>
<keyword evidence="2" id="KW-0472">Membrane</keyword>
<reference evidence="3 4" key="1">
    <citation type="submission" date="2020-04" db="EMBL/GenBank/DDBJ databases">
        <title>Perkinsus olseni comparative genomics.</title>
        <authorList>
            <person name="Bogema D.R."/>
        </authorList>
    </citation>
    <scope>NUCLEOTIDE SEQUENCE [LARGE SCALE GENOMIC DNA]</scope>
    <source>
        <strain evidence="3 4">ATCC PRA-207</strain>
    </source>
</reference>
<name>A0A7J6QE90_PEROL</name>
<feature type="non-terminal residue" evidence="3">
    <location>
        <position position="1"/>
    </location>
</feature>
<evidence type="ECO:0000313" key="3">
    <source>
        <dbReference type="EMBL" id="KAF4706552.1"/>
    </source>
</evidence>
<protein>
    <submittedName>
        <fullName evidence="3">Uncharacterized protein</fullName>
    </submittedName>
</protein>
<sequence length="411" mass="45992">MGPSVAQELPDGLREDVLRSPDTDWAPKASSLEPDVFEESSEIVASIRVFADYDTICSYLARIKLYETERLPYLSSLSLQIQRHQKHHPDAPLNYTTDIYIVQAAAASSQQSKARLSFAHFMLSKGSLLMINRRCGDFTGDLRYPLDSKDADSSIDYDTHFAGSFPQFPSLQGFTDFSYKLDNVEAAMNWLYTGFVNKETSFIKTGNMEPRTDLSANQIFMASLCHYPMDEDETITFCWGQKERRMLSSRSLPVVRFLATLSVMVSSITGISLFVCLAFDYSLVCEATYGLTREVIERKRKGENQFKDIRARKTDLPSFDDVLGPAVRGQSTLKANALSEEQIEGMFKGVPTASVITSSPIMKASDSMVKLSVDKNGLLGIDEMTCPEAVIDEDGEESYNIQSRIFIDTPK</sequence>
<dbReference type="AlphaFoldDB" id="A0A7J6QE90"/>
<keyword evidence="2" id="KW-0812">Transmembrane</keyword>
<dbReference type="Proteomes" id="UP000553632">
    <property type="component" value="Unassembled WGS sequence"/>
</dbReference>
<evidence type="ECO:0000256" key="2">
    <source>
        <dbReference type="SAM" id="Phobius"/>
    </source>
</evidence>
<comment type="caution">
    <text evidence="3">The sequence shown here is derived from an EMBL/GenBank/DDBJ whole genome shotgun (WGS) entry which is preliminary data.</text>
</comment>
<feature type="compositionally biased region" description="Basic and acidic residues" evidence="1">
    <location>
        <begin position="11"/>
        <end position="22"/>
    </location>
</feature>
<gene>
    <name evidence="3" type="ORF">FOZ63_003084</name>
</gene>
<accession>A0A7J6QE90</accession>
<feature type="transmembrane region" description="Helical" evidence="2">
    <location>
        <begin position="254"/>
        <end position="275"/>
    </location>
</feature>
<keyword evidence="2" id="KW-1133">Transmembrane helix</keyword>